<organism evidence="7 8">
    <name type="scientific">Paramicrosporidium saccamoebae</name>
    <dbReference type="NCBI Taxonomy" id="1246581"/>
    <lineage>
        <taxon>Eukaryota</taxon>
        <taxon>Fungi</taxon>
        <taxon>Fungi incertae sedis</taxon>
        <taxon>Cryptomycota</taxon>
        <taxon>Cryptomycota incertae sedis</taxon>
        <taxon>Paramicrosporidium</taxon>
    </lineage>
</organism>
<evidence type="ECO:0000313" key="7">
    <source>
        <dbReference type="EMBL" id="PJF17197.1"/>
    </source>
</evidence>
<dbReference type="InterPro" id="IPR026532">
    <property type="entry name" value="BRX1"/>
</dbReference>
<comment type="similarity">
    <text evidence="2">Belongs to the BRX1 family.</text>
</comment>
<dbReference type="GO" id="GO:0005730">
    <property type="term" value="C:nucleolus"/>
    <property type="evidence" value="ECO:0007669"/>
    <property type="project" value="UniProtKB-SubCell"/>
</dbReference>
<accession>A0A2H9THE0</accession>
<evidence type="ECO:0000256" key="5">
    <source>
        <dbReference type="SAM" id="MobiDB-lite"/>
    </source>
</evidence>
<dbReference type="STRING" id="1246581.A0A2H9THE0"/>
<sequence>MLKRRLKQQEDGEDHIEDNEMFEGEVFDESSTSEEEDAEFSEQDTPTEECRPNKKKVMILASRGGKFDTKRDLFALNELAELNSCDHVLFFESRKPQELFVWASKSPSGPSVRFHVQNIHTLEELHLTGNCMKGSRPILTFDPHFDETSHGQTIKDLLSAVFGTPKDHRKTRPFVDRVMHFGWADDRVWIRNYQIKEGSSVEESVEGLSLEEIGPRLVMHPIRILDGSFVGRTSWQNTNYVPAGAVRAQARMGMALKHKQRSRNQEATAFRKKSAVLPDNELDHVFD</sequence>
<dbReference type="OrthoDB" id="1638493at2759"/>
<dbReference type="GO" id="GO:0000464">
    <property type="term" value="P:endonucleolytic cleavage in ITS1 upstream of 5.8S rRNA from tricistronic rRNA transcript (SSU-rRNA, 5.8S rRNA, LSU-rRNA)"/>
    <property type="evidence" value="ECO:0007669"/>
    <property type="project" value="EnsemblFungi"/>
</dbReference>
<evidence type="ECO:0000256" key="4">
    <source>
        <dbReference type="ARBA" id="ARBA00023242"/>
    </source>
</evidence>
<evidence type="ECO:0000256" key="2">
    <source>
        <dbReference type="ARBA" id="ARBA00006369"/>
    </source>
</evidence>
<dbReference type="SMART" id="SM00879">
    <property type="entry name" value="Brix"/>
    <property type="match status" value="1"/>
</dbReference>
<feature type="domain" description="Brix" evidence="6">
    <location>
        <begin position="23"/>
        <end position="230"/>
    </location>
</feature>
<gene>
    <name evidence="7" type="ORF">PSACC_02994</name>
</gene>
<feature type="compositionally biased region" description="Acidic residues" evidence="5">
    <location>
        <begin position="11"/>
        <end position="47"/>
    </location>
</feature>
<feature type="region of interest" description="Disordered" evidence="5">
    <location>
        <begin position="1"/>
        <end position="50"/>
    </location>
</feature>
<name>A0A2H9THE0_9FUNG</name>
<dbReference type="Pfam" id="PF04427">
    <property type="entry name" value="Brix"/>
    <property type="match status" value="1"/>
</dbReference>
<dbReference type="AlphaFoldDB" id="A0A2H9THE0"/>
<dbReference type="EMBL" id="MTSL01000186">
    <property type="protein sequence ID" value="PJF17197.1"/>
    <property type="molecule type" value="Genomic_DNA"/>
</dbReference>
<dbReference type="InterPro" id="IPR007109">
    <property type="entry name" value="Brix"/>
</dbReference>
<dbReference type="GO" id="GO:0008097">
    <property type="term" value="F:5S rRNA binding"/>
    <property type="evidence" value="ECO:0007669"/>
    <property type="project" value="EnsemblFungi"/>
</dbReference>
<keyword evidence="4" id="KW-0539">Nucleus</keyword>
<dbReference type="GO" id="GO:0030687">
    <property type="term" value="C:preribosome, large subunit precursor"/>
    <property type="evidence" value="ECO:0007669"/>
    <property type="project" value="EnsemblFungi"/>
</dbReference>
<comment type="caution">
    <text evidence="7">The sequence shown here is derived from an EMBL/GenBank/DDBJ whole genome shotgun (WGS) entry which is preliminary data.</text>
</comment>
<dbReference type="GO" id="GO:0042134">
    <property type="term" value="F:rRNA primary transcript binding"/>
    <property type="evidence" value="ECO:0007669"/>
    <property type="project" value="EnsemblFungi"/>
</dbReference>
<dbReference type="PANTHER" id="PTHR13634">
    <property type="entry name" value="RIBOSOME BIOGENESIS PROTEIN BRIX"/>
    <property type="match status" value="1"/>
</dbReference>
<evidence type="ECO:0000313" key="8">
    <source>
        <dbReference type="Proteomes" id="UP000240830"/>
    </source>
</evidence>
<dbReference type="GO" id="GO:0000027">
    <property type="term" value="P:ribosomal large subunit assembly"/>
    <property type="evidence" value="ECO:0007669"/>
    <property type="project" value="EnsemblFungi"/>
</dbReference>
<evidence type="ECO:0000256" key="3">
    <source>
        <dbReference type="ARBA" id="ARBA00022517"/>
    </source>
</evidence>
<keyword evidence="3" id="KW-0690">Ribosome biogenesis</keyword>
<dbReference type="SUPFAM" id="SSF52954">
    <property type="entry name" value="Class II aaRS ABD-related"/>
    <property type="match status" value="1"/>
</dbReference>
<keyword evidence="8" id="KW-1185">Reference proteome</keyword>
<dbReference type="GO" id="GO:0000465">
    <property type="term" value="P:exonucleolytic trimming to generate mature 5'-end of 5.8S rRNA from tricistronic rRNA transcript (SSU-rRNA, 5.8S rRNA, LSU-rRNA)"/>
    <property type="evidence" value="ECO:0007669"/>
    <property type="project" value="EnsemblFungi"/>
</dbReference>
<dbReference type="Proteomes" id="UP000240830">
    <property type="component" value="Unassembled WGS sequence"/>
</dbReference>
<proteinExistence type="inferred from homology"/>
<comment type="subcellular location">
    <subcellularLocation>
        <location evidence="1">Nucleus</location>
        <location evidence="1">Nucleolus</location>
    </subcellularLocation>
</comment>
<evidence type="ECO:0000256" key="1">
    <source>
        <dbReference type="ARBA" id="ARBA00004604"/>
    </source>
</evidence>
<reference evidence="7 8" key="1">
    <citation type="submission" date="2016-10" db="EMBL/GenBank/DDBJ databases">
        <title>The genome of Paramicrosporidium saccamoebae is the missing link in understanding Cryptomycota and Microsporidia evolution.</title>
        <authorList>
            <person name="Quandt C.A."/>
            <person name="Beaudet D."/>
            <person name="Corsaro D."/>
            <person name="Michel R."/>
            <person name="Corradi N."/>
            <person name="James T."/>
        </authorList>
    </citation>
    <scope>NUCLEOTIDE SEQUENCE [LARGE SCALE GENOMIC DNA]</scope>
    <source>
        <strain evidence="7 8">KSL3</strain>
    </source>
</reference>
<dbReference type="PANTHER" id="PTHR13634:SF0">
    <property type="entry name" value="RIBOSOME BIOGENESIS PROTEIN BRX1 HOMOLOG"/>
    <property type="match status" value="1"/>
</dbReference>
<evidence type="ECO:0000259" key="6">
    <source>
        <dbReference type="PROSITE" id="PS50833"/>
    </source>
</evidence>
<protein>
    <submittedName>
        <fullName evidence="7">Putative brix domain-containing protein 2</fullName>
    </submittedName>
</protein>
<dbReference type="PROSITE" id="PS50833">
    <property type="entry name" value="BRIX"/>
    <property type="match status" value="1"/>
</dbReference>